<keyword evidence="3 11" id="KW-0808">Transferase</keyword>
<dbReference type="InterPro" id="IPR048466">
    <property type="entry name" value="DNA_pol3_delta-like_C"/>
</dbReference>
<dbReference type="RefSeq" id="WP_394832506.1">
    <property type="nucleotide sequence ID" value="NZ_CP089929.1"/>
</dbReference>
<reference evidence="11" key="1">
    <citation type="submission" date="2021-12" db="EMBL/GenBank/DDBJ databases">
        <title>Discovery of the Pendulisporaceae a myxobacterial family with distinct sporulation behavior and unique specialized metabolism.</title>
        <authorList>
            <person name="Garcia R."/>
            <person name="Popoff A."/>
            <person name="Bader C.D."/>
            <person name="Loehr J."/>
            <person name="Walesch S."/>
            <person name="Walt C."/>
            <person name="Boldt J."/>
            <person name="Bunk B."/>
            <person name="Haeckl F.J.F.P.J."/>
            <person name="Gunesch A.P."/>
            <person name="Birkelbach J."/>
            <person name="Nuebel U."/>
            <person name="Pietschmann T."/>
            <person name="Bach T."/>
            <person name="Mueller R."/>
        </authorList>
    </citation>
    <scope>NUCLEOTIDE SEQUENCE</scope>
    <source>
        <strain evidence="11">MSr11367</strain>
    </source>
</reference>
<evidence type="ECO:0000259" key="10">
    <source>
        <dbReference type="Pfam" id="PF21694"/>
    </source>
</evidence>
<evidence type="ECO:0000256" key="3">
    <source>
        <dbReference type="ARBA" id="ARBA00022679"/>
    </source>
</evidence>
<comment type="similarity">
    <text evidence="7">Belongs to the DNA polymerase HolA subunit family.</text>
</comment>
<comment type="catalytic activity">
    <reaction evidence="8">
        <text>DNA(n) + a 2'-deoxyribonucleoside 5'-triphosphate = DNA(n+1) + diphosphate</text>
        <dbReference type="Rhea" id="RHEA:22508"/>
        <dbReference type="Rhea" id="RHEA-COMP:17339"/>
        <dbReference type="Rhea" id="RHEA-COMP:17340"/>
        <dbReference type="ChEBI" id="CHEBI:33019"/>
        <dbReference type="ChEBI" id="CHEBI:61560"/>
        <dbReference type="ChEBI" id="CHEBI:173112"/>
        <dbReference type="EC" id="2.7.7.7"/>
    </reaction>
</comment>
<keyword evidence="5" id="KW-0235">DNA replication</keyword>
<dbReference type="PANTHER" id="PTHR34388">
    <property type="entry name" value="DNA POLYMERASE III SUBUNIT DELTA"/>
    <property type="match status" value="1"/>
</dbReference>
<dbReference type="Pfam" id="PF21694">
    <property type="entry name" value="DNA_pol3_delta_C"/>
    <property type="match status" value="1"/>
</dbReference>
<dbReference type="Proteomes" id="UP001374803">
    <property type="component" value="Chromosome"/>
</dbReference>
<evidence type="ECO:0000256" key="4">
    <source>
        <dbReference type="ARBA" id="ARBA00022695"/>
    </source>
</evidence>
<proteinExistence type="inferred from homology"/>
<dbReference type="GO" id="GO:0003887">
    <property type="term" value="F:DNA-directed DNA polymerase activity"/>
    <property type="evidence" value="ECO:0007669"/>
    <property type="project" value="UniProtKB-EC"/>
</dbReference>
<evidence type="ECO:0000256" key="6">
    <source>
        <dbReference type="ARBA" id="ARBA00022932"/>
    </source>
</evidence>
<dbReference type="InterPro" id="IPR027417">
    <property type="entry name" value="P-loop_NTPase"/>
</dbReference>
<keyword evidence="6" id="KW-0239">DNA-directed DNA polymerase</keyword>
<dbReference type="SUPFAM" id="SSF52540">
    <property type="entry name" value="P-loop containing nucleoside triphosphate hydrolases"/>
    <property type="match status" value="1"/>
</dbReference>
<evidence type="ECO:0000313" key="12">
    <source>
        <dbReference type="Proteomes" id="UP001374803"/>
    </source>
</evidence>
<evidence type="ECO:0000256" key="7">
    <source>
        <dbReference type="ARBA" id="ARBA00034754"/>
    </source>
</evidence>
<dbReference type="Gene3D" id="1.10.8.60">
    <property type="match status" value="1"/>
</dbReference>
<evidence type="ECO:0000256" key="1">
    <source>
        <dbReference type="ARBA" id="ARBA00012417"/>
    </source>
</evidence>
<organism evidence="11 12">
    <name type="scientific">Pendulispora rubella</name>
    <dbReference type="NCBI Taxonomy" id="2741070"/>
    <lineage>
        <taxon>Bacteria</taxon>
        <taxon>Pseudomonadati</taxon>
        <taxon>Myxococcota</taxon>
        <taxon>Myxococcia</taxon>
        <taxon>Myxococcales</taxon>
        <taxon>Sorangiineae</taxon>
        <taxon>Pendulisporaceae</taxon>
        <taxon>Pendulispora</taxon>
    </lineage>
</organism>
<dbReference type="NCBIfam" id="TIGR01128">
    <property type="entry name" value="holA"/>
    <property type="match status" value="1"/>
</dbReference>
<dbReference type="SUPFAM" id="SSF48019">
    <property type="entry name" value="post-AAA+ oligomerization domain-like"/>
    <property type="match status" value="1"/>
</dbReference>
<dbReference type="InterPro" id="IPR008921">
    <property type="entry name" value="DNA_pol3_clamp-load_cplx_C"/>
</dbReference>
<dbReference type="PANTHER" id="PTHR34388:SF1">
    <property type="entry name" value="DNA POLYMERASE III SUBUNIT DELTA"/>
    <property type="match status" value="1"/>
</dbReference>
<dbReference type="Pfam" id="PF06144">
    <property type="entry name" value="DNA_pol3_delta"/>
    <property type="match status" value="1"/>
</dbReference>
<keyword evidence="12" id="KW-1185">Reference proteome</keyword>
<evidence type="ECO:0000256" key="8">
    <source>
        <dbReference type="ARBA" id="ARBA00049244"/>
    </source>
</evidence>
<evidence type="ECO:0000313" key="11">
    <source>
        <dbReference type="EMBL" id="WXB02881.1"/>
    </source>
</evidence>
<evidence type="ECO:0000256" key="5">
    <source>
        <dbReference type="ARBA" id="ARBA00022705"/>
    </source>
</evidence>
<sequence length="352" mass="37729">MTPSEAIAQAKQGKLLPLYVIVGEERFLRDEVVAAVRSAALGNGVAAFNEDKYTAGEADADAILSAARTVPMMAPKRFVLVRGIERWDSSGEGRSDDGDAKKLAPLDRFAEYAAAPIDSTCVVLTGDKIDGRKRLSTLGKKQGFIVACDVLGGRELPGWIRDRAAARGNPIDPDVAELLAEIAGPELAHVNDAIERLALYAGEGKPITEEAVGECVARVRTADTWDLVAKVGARDLKGALAALADTYDPRDRGLPLLGALAWSIRQLAKFQAATESGASTDEAAKRAGVFQPFRARELAQRARGLRPKETDRWLLVLAETDLALKGSRRPPQAILEDMLTRLIASSGRAPRA</sequence>
<name>A0ABZ2KZ83_9BACT</name>
<feature type="domain" description="DNA polymerase III delta subunit-like C-terminal" evidence="10">
    <location>
        <begin position="223"/>
        <end position="341"/>
    </location>
</feature>
<protein>
    <recommendedName>
        <fullName evidence="2">DNA polymerase III subunit delta</fullName>
        <ecNumber evidence="1">2.7.7.7</ecNumber>
    </recommendedName>
</protein>
<dbReference type="Gene3D" id="1.20.272.10">
    <property type="match status" value="1"/>
</dbReference>
<dbReference type="CDD" id="cd18138">
    <property type="entry name" value="HLD_clamp_pol_III_delta"/>
    <property type="match status" value="1"/>
</dbReference>
<dbReference type="InterPro" id="IPR005790">
    <property type="entry name" value="DNA_polIII_delta"/>
</dbReference>
<gene>
    <name evidence="11" type="primary">holA</name>
    <name evidence="11" type="ORF">LVJ94_38990</name>
</gene>
<dbReference type="EMBL" id="CP089983">
    <property type="protein sequence ID" value="WXB02881.1"/>
    <property type="molecule type" value="Genomic_DNA"/>
</dbReference>
<dbReference type="InterPro" id="IPR010372">
    <property type="entry name" value="DNA_pol3_delta_N"/>
</dbReference>
<dbReference type="Gene3D" id="3.40.50.300">
    <property type="entry name" value="P-loop containing nucleotide triphosphate hydrolases"/>
    <property type="match status" value="1"/>
</dbReference>
<evidence type="ECO:0000256" key="2">
    <source>
        <dbReference type="ARBA" id="ARBA00017703"/>
    </source>
</evidence>
<evidence type="ECO:0000259" key="9">
    <source>
        <dbReference type="Pfam" id="PF06144"/>
    </source>
</evidence>
<accession>A0ABZ2KZ83</accession>
<feature type="domain" description="DNA polymerase III delta N-terminal" evidence="9">
    <location>
        <begin position="19"/>
        <end position="148"/>
    </location>
</feature>
<dbReference type="EC" id="2.7.7.7" evidence="1"/>
<keyword evidence="4 11" id="KW-0548">Nucleotidyltransferase</keyword>